<reference evidence="1" key="1">
    <citation type="submission" date="2021-02" db="EMBL/GenBank/DDBJ databases">
        <authorList>
            <person name="Steward A R."/>
        </authorList>
    </citation>
    <scope>NUCLEOTIDE SEQUENCE</scope>
</reference>
<comment type="caution">
    <text evidence="1">The sequence shown here is derived from an EMBL/GenBank/DDBJ whole genome shotgun (WGS) entry which is preliminary data.</text>
</comment>
<organism evidence="1 2">
    <name type="scientific">Pieris macdunnoughi</name>
    <dbReference type="NCBI Taxonomy" id="345717"/>
    <lineage>
        <taxon>Eukaryota</taxon>
        <taxon>Metazoa</taxon>
        <taxon>Ecdysozoa</taxon>
        <taxon>Arthropoda</taxon>
        <taxon>Hexapoda</taxon>
        <taxon>Insecta</taxon>
        <taxon>Pterygota</taxon>
        <taxon>Neoptera</taxon>
        <taxon>Endopterygota</taxon>
        <taxon>Lepidoptera</taxon>
        <taxon>Glossata</taxon>
        <taxon>Ditrysia</taxon>
        <taxon>Papilionoidea</taxon>
        <taxon>Pieridae</taxon>
        <taxon>Pierinae</taxon>
        <taxon>Pieris</taxon>
    </lineage>
</organism>
<evidence type="ECO:0000313" key="2">
    <source>
        <dbReference type="Proteomes" id="UP000663880"/>
    </source>
</evidence>
<dbReference type="Proteomes" id="UP000663880">
    <property type="component" value="Unassembled WGS sequence"/>
</dbReference>
<dbReference type="EMBL" id="CAJOBZ010000063">
    <property type="protein sequence ID" value="CAF4934391.1"/>
    <property type="molecule type" value="Genomic_DNA"/>
</dbReference>
<name>A0A821X189_9NEOP</name>
<sequence>MRGSGSPRPQRTVPLSPLTPLASSFLRERHPLNLRPTTAQLFEEGMGRYSIKLHACALLPLHTNAFCNGPDAFKVCNLQGRWFKNN</sequence>
<proteinExistence type="predicted"/>
<protein>
    <submittedName>
        <fullName evidence="1">Uncharacterized protein</fullName>
    </submittedName>
</protein>
<keyword evidence="2" id="KW-1185">Reference proteome</keyword>
<dbReference type="AlphaFoldDB" id="A0A821X189"/>
<evidence type="ECO:0000313" key="1">
    <source>
        <dbReference type="EMBL" id="CAF4934391.1"/>
    </source>
</evidence>
<gene>
    <name evidence="1" type="ORF">PMACD_LOCUS14138</name>
</gene>
<accession>A0A821X189</accession>